<evidence type="ECO:0000256" key="9">
    <source>
        <dbReference type="ARBA" id="ARBA00022553"/>
    </source>
</evidence>
<dbReference type="InterPro" id="IPR047215">
    <property type="entry name" value="Galactose_mutarotase-like"/>
</dbReference>
<comment type="catalytic activity">
    <reaction evidence="1 13">
        <text>alpha-D-glucose = beta-D-glucose</text>
        <dbReference type="Rhea" id="RHEA:10264"/>
        <dbReference type="ChEBI" id="CHEBI:15903"/>
        <dbReference type="ChEBI" id="CHEBI:17925"/>
        <dbReference type="EC" id="5.1.3.3"/>
    </reaction>
</comment>
<evidence type="ECO:0000256" key="6">
    <source>
        <dbReference type="ARBA" id="ARBA00006206"/>
    </source>
</evidence>
<feature type="binding site" evidence="15">
    <location>
        <position position="284"/>
    </location>
    <ligand>
        <name>beta-D-galactose</name>
        <dbReference type="ChEBI" id="CHEBI:27667"/>
    </ligand>
</feature>
<comment type="function">
    <text evidence="12">Mutarotase that catalyzes the interconversion of beta-D-galactose and alpha-D-galactose during galactose metabolism. Beta-D-galactose is metabolized in the liver into glucose 1-phosphate, the primary metabolic fuel, by the action of four enzymes that constitute the Leloir pathway: GALM, GALK1 (galactokinase), GALT (galactose-1-phosphate uridylyltransferase) and GALE (UDP-galactose-4'-epimerase). Involved in the maintenance of the equilibrium between the beta- and alpha-anomers of galactose, therefore ensuring a sufficient supply of the alpha-anomer for GALK1. Also active on D-glucose although shows a preference for galactose over glucose.</text>
</comment>
<dbReference type="NCBIfam" id="NF008277">
    <property type="entry name" value="PRK11055.1"/>
    <property type="match status" value="1"/>
</dbReference>
<comment type="subcellular location">
    <subcellularLocation>
        <location evidence="3">Cytoplasm</location>
    </subcellularLocation>
</comment>
<dbReference type="CDD" id="cd09019">
    <property type="entry name" value="galactose_mutarotase_like"/>
    <property type="match status" value="1"/>
</dbReference>
<evidence type="ECO:0000313" key="18">
    <source>
        <dbReference type="EMBL" id="KAL2737249.1"/>
    </source>
</evidence>
<comment type="similarity">
    <text evidence="6 13">Belongs to the aldose epimerase family.</text>
</comment>
<evidence type="ECO:0000256" key="11">
    <source>
        <dbReference type="ARBA" id="ARBA00023277"/>
    </source>
</evidence>
<keyword evidence="10 13" id="KW-0413">Isomerase</keyword>
<dbReference type="SUPFAM" id="SSF74650">
    <property type="entry name" value="Galactose mutarotase-like"/>
    <property type="match status" value="1"/>
</dbReference>
<dbReference type="GO" id="GO:0004034">
    <property type="term" value="F:aldose 1-epimerase activity"/>
    <property type="evidence" value="ECO:0007669"/>
    <property type="project" value="UniProtKB-EC"/>
</dbReference>
<keyword evidence="17" id="KW-1133">Transmembrane helix</keyword>
<evidence type="ECO:0000256" key="12">
    <source>
        <dbReference type="ARBA" id="ARBA00045743"/>
    </source>
</evidence>
<keyword evidence="11 13" id="KW-0119">Carbohydrate metabolism</keyword>
<dbReference type="PANTHER" id="PTHR10091:SF0">
    <property type="entry name" value="GALACTOSE MUTAROTASE"/>
    <property type="match status" value="1"/>
</dbReference>
<keyword evidence="19" id="KW-1185">Reference proteome</keyword>
<evidence type="ECO:0000256" key="2">
    <source>
        <dbReference type="ARBA" id="ARBA00001712"/>
    </source>
</evidence>
<dbReference type="EC" id="5.1.3.3" evidence="13"/>
<evidence type="ECO:0000256" key="3">
    <source>
        <dbReference type="ARBA" id="ARBA00004496"/>
    </source>
</evidence>
<dbReference type="InterPro" id="IPR014718">
    <property type="entry name" value="GH-type_carb-bd"/>
</dbReference>
<dbReference type="Pfam" id="PF01263">
    <property type="entry name" value="Aldose_epim"/>
    <property type="match status" value="1"/>
</dbReference>
<proteinExistence type="inferred from homology"/>
<comment type="pathway">
    <text evidence="5 13">Carbohydrate metabolism; hexose metabolism.</text>
</comment>
<evidence type="ECO:0000256" key="15">
    <source>
        <dbReference type="PIRSR" id="PIRSR005096-2"/>
    </source>
</evidence>
<evidence type="ECO:0000256" key="5">
    <source>
        <dbReference type="ARBA" id="ARBA00005028"/>
    </source>
</evidence>
<sequence length="402" mass="44199">MTTDDKIEMCKVMSTITGIITTYIVLPFISTLGMTECKSSLITAQNWGSINGRVIEQYTLKNEAGQEVDIITYGATITNIKIPDKHGNVDDILLGFDNISGYLSSDNPYFGATVGRVANRIAKGRFVIDGKKYQVSRNIGENSLHGGTKGWSFKVWNATIENGSVVMTLLSEDGDEGFPGAVIASATFRLSNDGKLCIEMKTFTSKPTPINLTNHAYFNLAGHGTNAEELYKHRIVLNADRWTVTDSDSIPTGEIRSVKDSIMDLRKPTVLGDVIDKVPGGGYDYNFCLPDKSSKVNENRFVAEVEHVGSGRYMTVHSNQPGVQLYTANFLPATNATGILGKDGKHYFRHGALCLETQNYPDAVNHANFPNSILRPGQLYLHTVCYKFGVKKMHMIAGIDYV</sequence>
<evidence type="ECO:0000256" key="14">
    <source>
        <dbReference type="PIRSR" id="PIRSR005096-1"/>
    </source>
</evidence>
<dbReference type="InterPro" id="IPR008183">
    <property type="entry name" value="Aldose_1/G6P_1-epimerase"/>
</dbReference>
<feature type="active site" description="Proton donor" evidence="14">
    <location>
        <position position="215"/>
    </location>
</feature>
<comment type="catalytic activity">
    <reaction evidence="2">
        <text>alpha-D-galactose = beta-D-galactose</text>
        <dbReference type="Rhea" id="RHEA:28675"/>
        <dbReference type="ChEBI" id="CHEBI:27667"/>
        <dbReference type="ChEBI" id="CHEBI:28061"/>
        <dbReference type="EC" id="5.1.3.3"/>
    </reaction>
    <physiologicalReaction direction="right-to-left" evidence="2">
        <dbReference type="Rhea" id="RHEA:28677"/>
    </physiologicalReaction>
</comment>
<feature type="binding site" evidence="16">
    <location>
        <begin position="215"/>
        <end position="217"/>
    </location>
    <ligand>
        <name>beta-D-galactose</name>
        <dbReference type="ChEBI" id="CHEBI:27667"/>
    </ligand>
</feature>
<dbReference type="PANTHER" id="PTHR10091">
    <property type="entry name" value="ALDOSE-1-EPIMERASE"/>
    <property type="match status" value="1"/>
</dbReference>
<dbReference type="Proteomes" id="UP001607303">
    <property type="component" value="Unassembled WGS sequence"/>
</dbReference>
<dbReference type="InterPro" id="IPR015443">
    <property type="entry name" value="Aldose_1-epimerase"/>
</dbReference>
<comment type="subunit">
    <text evidence="7">Monomer.</text>
</comment>
<evidence type="ECO:0000256" key="13">
    <source>
        <dbReference type="PIRNR" id="PIRNR005096"/>
    </source>
</evidence>
<feature type="binding site" evidence="16">
    <location>
        <begin position="119"/>
        <end position="120"/>
    </location>
    <ligand>
        <name>beta-D-galactose</name>
        <dbReference type="ChEBI" id="CHEBI:27667"/>
    </ligand>
</feature>
<dbReference type="GO" id="GO:0005737">
    <property type="term" value="C:cytoplasm"/>
    <property type="evidence" value="ECO:0007669"/>
    <property type="project" value="UniProtKB-SubCell"/>
</dbReference>
<organism evidence="18 19">
    <name type="scientific">Vespula maculifrons</name>
    <name type="common">Eastern yellow jacket</name>
    <name type="synonym">Wasp</name>
    <dbReference type="NCBI Taxonomy" id="7453"/>
    <lineage>
        <taxon>Eukaryota</taxon>
        <taxon>Metazoa</taxon>
        <taxon>Ecdysozoa</taxon>
        <taxon>Arthropoda</taxon>
        <taxon>Hexapoda</taxon>
        <taxon>Insecta</taxon>
        <taxon>Pterygota</taxon>
        <taxon>Neoptera</taxon>
        <taxon>Endopterygota</taxon>
        <taxon>Hymenoptera</taxon>
        <taxon>Apocrita</taxon>
        <taxon>Aculeata</taxon>
        <taxon>Vespoidea</taxon>
        <taxon>Vespidae</taxon>
        <taxon>Vespinae</taxon>
        <taxon>Vespula</taxon>
    </lineage>
</organism>
<evidence type="ECO:0000256" key="1">
    <source>
        <dbReference type="ARBA" id="ARBA00001614"/>
    </source>
</evidence>
<accession>A0ABD2BXD1</accession>
<gene>
    <name evidence="18" type="ORF">V1477_012205</name>
</gene>
<dbReference type="PIRSF" id="PIRSF005096">
    <property type="entry name" value="GALM"/>
    <property type="match status" value="1"/>
</dbReference>
<name>A0ABD2BXD1_VESMC</name>
<dbReference type="InterPro" id="IPR011013">
    <property type="entry name" value="Gal_mutarotase_sf_dom"/>
</dbReference>
<evidence type="ECO:0000256" key="4">
    <source>
        <dbReference type="ARBA" id="ARBA00004947"/>
    </source>
</evidence>
<keyword evidence="8" id="KW-0963">Cytoplasm</keyword>
<dbReference type="PROSITE" id="PS00545">
    <property type="entry name" value="ALDOSE_1_EPIMERASE"/>
    <property type="match status" value="1"/>
</dbReference>
<evidence type="ECO:0000256" key="7">
    <source>
        <dbReference type="ARBA" id="ARBA00011245"/>
    </source>
</evidence>
<dbReference type="InterPro" id="IPR018052">
    <property type="entry name" value="Ald1_epimerase_CS"/>
</dbReference>
<keyword evidence="9" id="KW-0597">Phosphoprotein</keyword>
<feature type="active site" description="Proton acceptor" evidence="14">
    <location>
        <position position="356"/>
    </location>
</feature>
<reference evidence="18 19" key="1">
    <citation type="journal article" date="2024" name="Ann. Entomol. Soc. Am.">
        <title>Genomic analyses of the southern and eastern yellowjacket wasps (Hymenoptera: Vespidae) reveal evolutionary signatures of social life.</title>
        <authorList>
            <person name="Catto M.A."/>
            <person name="Caine P.B."/>
            <person name="Orr S.E."/>
            <person name="Hunt B.G."/>
            <person name="Goodisman M.A.D."/>
        </authorList>
    </citation>
    <scope>NUCLEOTIDE SEQUENCE [LARGE SCALE GENOMIC DNA]</scope>
    <source>
        <strain evidence="18">232</strain>
        <tissue evidence="18">Head and thorax</tissue>
    </source>
</reference>
<protein>
    <recommendedName>
        <fullName evidence="13">Aldose 1-epimerase</fullName>
        <ecNumber evidence="13">5.1.3.3</ecNumber>
    </recommendedName>
</protein>
<keyword evidence="17" id="KW-0812">Transmembrane</keyword>
<feature type="transmembrane region" description="Helical" evidence="17">
    <location>
        <begin position="12"/>
        <end position="34"/>
    </location>
</feature>
<dbReference type="EMBL" id="JAYRBN010000065">
    <property type="protein sequence ID" value="KAL2737249.1"/>
    <property type="molecule type" value="Genomic_DNA"/>
</dbReference>
<evidence type="ECO:0000256" key="16">
    <source>
        <dbReference type="PIRSR" id="PIRSR005096-3"/>
    </source>
</evidence>
<evidence type="ECO:0000313" key="19">
    <source>
        <dbReference type="Proteomes" id="UP001607303"/>
    </source>
</evidence>
<dbReference type="FunFam" id="2.70.98.10:FF:000003">
    <property type="entry name" value="Aldose 1-epimerase"/>
    <property type="match status" value="1"/>
</dbReference>
<comment type="caution">
    <text evidence="18">The sequence shown here is derived from an EMBL/GenBank/DDBJ whole genome shotgun (WGS) entry which is preliminary data.</text>
</comment>
<dbReference type="AlphaFoldDB" id="A0ABD2BXD1"/>
<evidence type="ECO:0000256" key="17">
    <source>
        <dbReference type="SAM" id="Phobius"/>
    </source>
</evidence>
<keyword evidence="17" id="KW-0472">Membrane</keyword>
<dbReference type="Gene3D" id="2.70.98.10">
    <property type="match status" value="1"/>
</dbReference>
<evidence type="ECO:0000256" key="10">
    <source>
        <dbReference type="ARBA" id="ARBA00023235"/>
    </source>
</evidence>
<comment type="pathway">
    <text evidence="4">Carbohydrate metabolism; galactose metabolism.</text>
</comment>
<evidence type="ECO:0000256" key="8">
    <source>
        <dbReference type="ARBA" id="ARBA00022490"/>
    </source>
</evidence>